<reference evidence="1 2" key="1">
    <citation type="submission" date="2019-06" db="EMBL/GenBank/DDBJ databases">
        <title>Whole genome shotgun sequence of Paenarthrobacter aurescens NBRC 12136.</title>
        <authorList>
            <person name="Hosoyama A."/>
            <person name="Uohara A."/>
            <person name="Ohji S."/>
            <person name="Ichikawa N."/>
        </authorList>
    </citation>
    <scope>NUCLEOTIDE SEQUENCE [LARGE SCALE GENOMIC DNA]</scope>
    <source>
        <strain evidence="1 2">NBRC 12136</strain>
    </source>
</reference>
<gene>
    <name evidence="1" type="ORF">AAU01_04310</name>
</gene>
<name>A0A4Y3NEV1_PAEAU</name>
<keyword evidence="2" id="KW-1185">Reference proteome</keyword>
<evidence type="ECO:0000313" key="2">
    <source>
        <dbReference type="Proteomes" id="UP000317715"/>
    </source>
</evidence>
<dbReference type="Proteomes" id="UP000317715">
    <property type="component" value="Unassembled WGS sequence"/>
</dbReference>
<proteinExistence type="predicted"/>
<sequence length="82" mass="8982">MQACCSERSFGIADELFSGIGIVEQAHQELHELLCECWHWSAPSNSVMDGDSPGTFAWLAINVLPAPVTGHRGWSPYRSVHG</sequence>
<accession>A0A4Y3NEV1</accession>
<comment type="caution">
    <text evidence="1">The sequence shown here is derived from an EMBL/GenBank/DDBJ whole genome shotgun (WGS) entry which is preliminary data.</text>
</comment>
<protein>
    <submittedName>
        <fullName evidence="1">Uncharacterized protein</fullName>
    </submittedName>
</protein>
<dbReference type="EMBL" id="BJMD01000002">
    <property type="protein sequence ID" value="GEB17676.1"/>
    <property type="molecule type" value="Genomic_DNA"/>
</dbReference>
<dbReference type="AlphaFoldDB" id="A0A4Y3NEV1"/>
<organism evidence="1 2">
    <name type="scientific">Paenarthrobacter aurescens</name>
    <name type="common">Arthrobacter aurescens</name>
    <dbReference type="NCBI Taxonomy" id="43663"/>
    <lineage>
        <taxon>Bacteria</taxon>
        <taxon>Bacillati</taxon>
        <taxon>Actinomycetota</taxon>
        <taxon>Actinomycetes</taxon>
        <taxon>Micrococcales</taxon>
        <taxon>Micrococcaceae</taxon>
        <taxon>Paenarthrobacter</taxon>
    </lineage>
</organism>
<evidence type="ECO:0000313" key="1">
    <source>
        <dbReference type="EMBL" id="GEB17676.1"/>
    </source>
</evidence>